<reference evidence="2 3" key="1">
    <citation type="submission" date="2020-07" db="EMBL/GenBank/DDBJ databases">
        <title>Vallitalea guaymasensis genome.</title>
        <authorList>
            <person name="Postec A."/>
        </authorList>
    </citation>
    <scope>NUCLEOTIDE SEQUENCE [LARGE SCALE GENOMIC DNA]</scope>
    <source>
        <strain evidence="2 3">Ra1766G1</strain>
    </source>
</reference>
<dbReference type="Proteomes" id="UP000677305">
    <property type="component" value="Chromosome"/>
</dbReference>
<gene>
    <name evidence="2" type="ORF">HYG85_18475</name>
</gene>
<name>A0A8J8MDC4_9FIRM</name>
<dbReference type="AlphaFoldDB" id="A0A8J8MDC4"/>
<dbReference type="RefSeq" id="WP_212690921.1">
    <property type="nucleotide sequence ID" value="NZ_CP058561.1"/>
</dbReference>
<evidence type="ECO:0000256" key="1">
    <source>
        <dbReference type="SAM" id="Phobius"/>
    </source>
</evidence>
<keyword evidence="1" id="KW-0472">Membrane</keyword>
<feature type="transmembrane region" description="Helical" evidence="1">
    <location>
        <begin position="80"/>
        <end position="104"/>
    </location>
</feature>
<sequence length="116" mass="13231">MSHKPDEKHNIDIDKELKKLSKQEITIPKNLSIKTYEKIQKDNERKDGAVPWIAAFAIGINFIITVASILGIGFYFTLELYQWIIILSVTMTINVSILAVVLIFKDVIVKEISRLS</sequence>
<proteinExistence type="predicted"/>
<dbReference type="KEGG" id="vgu:HYG85_18475"/>
<evidence type="ECO:0000313" key="3">
    <source>
        <dbReference type="Proteomes" id="UP000677305"/>
    </source>
</evidence>
<feature type="transmembrane region" description="Helical" evidence="1">
    <location>
        <begin position="49"/>
        <end position="74"/>
    </location>
</feature>
<keyword evidence="3" id="KW-1185">Reference proteome</keyword>
<dbReference type="EMBL" id="CP058561">
    <property type="protein sequence ID" value="QUH30798.1"/>
    <property type="molecule type" value="Genomic_DNA"/>
</dbReference>
<accession>A0A8J8MDC4</accession>
<organism evidence="2 3">
    <name type="scientific">Vallitalea guaymasensis</name>
    <dbReference type="NCBI Taxonomy" id="1185412"/>
    <lineage>
        <taxon>Bacteria</taxon>
        <taxon>Bacillati</taxon>
        <taxon>Bacillota</taxon>
        <taxon>Clostridia</taxon>
        <taxon>Lachnospirales</taxon>
        <taxon>Vallitaleaceae</taxon>
        <taxon>Vallitalea</taxon>
    </lineage>
</organism>
<protein>
    <submittedName>
        <fullName evidence="2">Uncharacterized protein</fullName>
    </submittedName>
</protein>
<evidence type="ECO:0000313" key="2">
    <source>
        <dbReference type="EMBL" id="QUH30798.1"/>
    </source>
</evidence>
<keyword evidence="1" id="KW-0812">Transmembrane</keyword>
<keyword evidence="1" id="KW-1133">Transmembrane helix</keyword>